<dbReference type="SUPFAM" id="SSF54373">
    <property type="entry name" value="FAD-linked reductases, C-terminal domain"/>
    <property type="match status" value="1"/>
</dbReference>
<dbReference type="EMBL" id="QOQD01000003">
    <property type="protein sequence ID" value="RCL74158.1"/>
    <property type="molecule type" value="Genomic_DNA"/>
</dbReference>
<dbReference type="PANTHER" id="PTHR13847">
    <property type="entry name" value="SARCOSINE DEHYDROGENASE-RELATED"/>
    <property type="match status" value="1"/>
</dbReference>
<keyword evidence="2" id="KW-0560">Oxidoreductase</keyword>
<dbReference type="AlphaFoldDB" id="A0A368DQN2"/>
<dbReference type="PANTHER" id="PTHR13847:SF280">
    <property type="entry name" value="D-AMINO ACID DEHYDROGENASE"/>
    <property type="match status" value="1"/>
</dbReference>
<dbReference type="GO" id="GO:0005886">
    <property type="term" value="C:plasma membrane"/>
    <property type="evidence" value="ECO:0007669"/>
    <property type="project" value="TreeGrafter"/>
</dbReference>
<comment type="caution">
    <text evidence="4">The sequence shown here is derived from an EMBL/GenBank/DDBJ whole genome shotgun (WGS) entry which is preliminary data.</text>
</comment>
<dbReference type="GO" id="GO:0008718">
    <property type="term" value="F:D-amino-acid dehydrogenase activity"/>
    <property type="evidence" value="ECO:0007669"/>
    <property type="project" value="TreeGrafter"/>
</dbReference>
<comment type="similarity">
    <text evidence="1">Belongs to the DadA oxidoreductase family.</text>
</comment>
<dbReference type="InterPro" id="IPR006076">
    <property type="entry name" value="FAD-dep_OxRdtase"/>
</dbReference>
<evidence type="ECO:0000259" key="3">
    <source>
        <dbReference type="Pfam" id="PF01266"/>
    </source>
</evidence>
<gene>
    <name evidence="4" type="ORF">DBW71_01790</name>
</gene>
<reference evidence="4 5" key="1">
    <citation type="journal article" date="2018" name="Microbiome">
        <title>Fine metagenomic profile of the Mediterranean stratified and mixed water columns revealed by assembly and recruitment.</title>
        <authorList>
            <person name="Haro-Moreno J.M."/>
            <person name="Lopez-Perez M."/>
            <person name="De La Torre J.R."/>
            <person name="Picazo A."/>
            <person name="Camacho A."/>
            <person name="Rodriguez-Valera F."/>
        </authorList>
    </citation>
    <scope>NUCLEOTIDE SEQUENCE [LARGE SCALE GENOMIC DNA]</scope>
    <source>
        <strain evidence="4">MED-G57</strain>
    </source>
</reference>
<dbReference type="Gene3D" id="3.30.9.10">
    <property type="entry name" value="D-Amino Acid Oxidase, subunit A, domain 2"/>
    <property type="match status" value="2"/>
</dbReference>
<sequence length="389" mass="43816">MNKKVAIVGAGIAGITTAYYLARAGHEVVIYDKRKHPAMATSYGNGGQLSASNAETWNSWRSVKKGVKWLFKADAPLKINPSISIEKYTWIYRFIRAIPSAEKNTYDTCMWALAAHKLYKEIATRENLSFDMVEKGILHIYTDQSELNNARKVNKIYNKAGLERWEVSPKECLDIEPALVPPPKLLGGFYNETDFTGDIHKFCTNLLSVLVTKYNVKHVNKEVKFLNPDIPLVVCAGVNSRELAKTIGDSLPIYPVKGYSITIHNPEVAPWTSMLDDGAKIVTSRLGEDRLRVAGTAELNGYNTDIIQRRIRPLIRWSEKIFPGINTEHVTPWAGLRPMTPYMMPIVKRSKRNDNIYYNTGHGHLGWTLSAYTAQKIAEQITESSDAQK</sequence>
<dbReference type="Gene3D" id="3.50.50.60">
    <property type="entry name" value="FAD/NAD(P)-binding domain"/>
    <property type="match status" value="3"/>
</dbReference>
<dbReference type="GO" id="GO:0055130">
    <property type="term" value="P:D-alanine catabolic process"/>
    <property type="evidence" value="ECO:0007669"/>
    <property type="project" value="TreeGrafter"/>
</dbReference>
<feature type="domain" description="FAD dependent oxidoreductase" evidence="3">
    <location>
        <begin position="4"/>
        <end position="379"/>
    </location>
</feature>
<evidence type="ECO:0000313" key="4">
    <source>
        <dbReference type="EMBL" id="RCL74158.1"/>
    </source>
</evidence>
<dbReference type="InterPro" id="IPR036188">
    <property type="entry name" value="FAD/NAD-bd_sf"/>
</dbReference>
<accession>A0A368DQN2</accession>
<evidence type="ECO:0000256" key="2">
    <source>
        <dbReference type="ARBA" id="ARBA00023002"/>
    </source>
</evidence>
<evidence type="ECO:0000256" key="1">
    <source>
        <dbReference type="ARBA" id="ARBA00009410"/>
    </source>
</evidence>
<dbReference type="GO" id="GO:0005737">
    <property type="term" value="C:cytoplasm"/>
    <property type="evidence" value="ECO:0007669"/>
    <property type="project" value="TreeGrafter"/>
</dbReference>
<organism evidence="4 5">
    <name type="scientific">PS1 clade bacterium</name>
    <dbReference type="NCBI Taxonomy" id="2175152"/>
    <lineage>
        <taxon>Bacteria</taxon>
        <taxon>Pseudomonadati</taxon>
        <taxon>Pseudomonadota</taxon>
        <taxon>Alphaproteobacteria</taxon>
        <taxon>PS1 clade</taxon>
    </lineage>
</organism>
<dbReference type="Pfam" id="PF01266">
    <property type="entry name" value="DAO"/>
    <property type="match status" value="1"/>
</dbReference>
<name>A0A368DQN2_9PROT</name>
<dbReference type="SUPFAM" id="SSF51971">
    <property type="entry name" value="Nucleotide-binding domain"/>
    <property type="match status" value="1"/>
</dbReference>
<proteinExistence type="inferred from homology"/>
<dbReference type="Proteomes" id="UP000253570">
    <property type="component" value="Unassembled WGS sequence"/>
</dbReference>
<protein>
    <submittedName>
        <fullName evidence="4">FAD-dependent oxidoreductase</fullName>
    </submittedName>
</protein>
<evidence type="ECO:0000313" key="5">
    <source>
        <dbReference type="Proteomes" id="UP000253570"/>
    </source>
</evidence>